<accession>A0A9X3S3T4</accession>
<dbReference type="InterPro" id="IPR023631">
    <property type="entry name" value="Amidase_dom"/>
</dbReference>
<reference evidence="3" key="1">
    <citation type="submission" date="2022-10" db="EMBL/GenBank/DDBJ databases">
        <title>The WGS of Solirubrobacter ginsenosidimutans DSM 21036.</title>
        <authorList>
            <person name="Jiang Z."/>
        </authorList>
    </citation>
    <scope>NUCLEOTIDE SEQUENCE</scope>
    <source>
        <strain evidence="3">DSM 21036</strain>
    </source>
</reference>
<dbReference type="PANTHER" id="PTHR11895:SF7">
    <property type="entry name" value="GLUTAMYL-TRNA(GLN) AMIDOTRANSFERASE SUBUNIT A, MITOCHONDRIAL"/>
    <property type="match status" value="1"/>
</dbReference>
<name>A0A9X3S3T4_9ACTN</name>
<dbReference type="RefSeq" id="WP_270044209.1">
    <property type="nucleotide sequence ID" value="NZ_JAPDOD010000040.1"/>
</dbReference>
<feature type="domain" description="Amidase" evidence="2">
    <location>
        <begin position="24"/>
        <end position="447"/>
    </location>
</feature>
<keyword evidence="4" id="KW-1185">Reference proteome</keyword>
<sequence>MDPCLRSAVELRSALAVGEVSAVEVLEAVLGRADRLAGPINPFAVRLDERARSAASAADADLTLGGGGPLCGVPVTIKDSHYLAGVSAASGSRALEAFIPAESSAAVERLEAAGAVIFAKTTTPEFCYFGITDSPVNGRTSNPWDLGRTPGGSSGGAGAAVAAGLGPLALGGDGGGSIRIPAAFCGLVGFKPTFGLVPREPCAVGWKTLVAYGPMARSVADARLMLRALAGWHPRDRHSLDVDALDTPVADPHGLRVVASEDLGFAPLDDDVRAAFRSVVALLEDAGAQIVDDTTGLGSSVMTWSTIATAEARHSEASSFEHHHALLGEAAAEFMAHGGRVTREQYVSAQMAREPIHRAYVDLFDRSGASVLLTPTLGLEAFAHGSAHPRRVGGVPIEAPWLDWCGFLYDANLAGLPACAVPVGFGDDGLPVSVQVLGPRGSDGAVLAAAEAIERLVDFSARPTELETLEK</sequence>
<evidence type="ECO:0000259" key="2">
    <source>
        <dbReference type="Pfam" id="PF01425"/>
    </source>
</evidence>
<dbReference type="InterPro" id="IPR020556">
    <property type="entry name" value="Amidase_CS"/>
</dbReference>
<dbReference type="InterPro" id="IPR000120">
    <property type="entry name" value="Amidase"/>
</dbReference>
<proteinExistence type="inferred from homology"/>
<dbReference type="GO" id="GO:0003824">
    <property type="term" value="F:catalytic activity"/>
    <property type="evidence" value="ECO:0007669"/>
    <property type="project" value="InterPro"/>
</dbReference>
<dbReference type="PROSITE" id="PS00571">
    <property type="entry name" value="AMIDASES"/>
    <property type="match status" value="1"/>
</dbReference>
<protein>
    <submittedName>
        <fullName evidence="3">Amidase</fullName>
    </submittedName>
</protein>
<dbReference type="SUPFAM" id="SSF75304">
    <property type="entry name" value="Amidase signature (AS) enzymes"/>
    <property type="match status" value="1"/>
</dbReference>
<dbReference type="Gene3D" id="3.90.1300.10">
    <property type="entry name" value="Amidase signature (AS) domain"/>
    <property type="match status" value="1"/>
</dbReference>
<dbReference type="Proteomes" id="UP001149140">
    <property type="component" value="Unassembled WGS sequence"/>
</dbReference>
<organism evidence="3 4">
    <name type="scientific">Solirubrobacter ginsenosidimutans</name>
    <dbReference type="NCBI Taxonomy" id="490573"/>
    <lineage>
        <taxon>Bacteria</taxon>
        <taxon>Bacillati</taxon>
        <taxon>Actinomycetota</taxon>
        <taxon>Thermoleophilia</taxon>
        <taxon>Solirubrobacterales</taxon>
        <taxon>Solirubrobacteraceae</taxon>
        <taxon>Solirubrobacter</taxon>
    </lineage>
</organism>
<evidence type="ECO:0000313" key="3">
    <source>
        <dbReference type="EMBL" id="MDA0164954.1"/>
    </source>
</evidence>
<comment type="caution">
    <text evidence="3">The sequence shown here is derived from an EMBL/GenBank/DDBJ whole genome shotgun (WGS) entry which is preliminary data.</text>
</comment>
<dbReference type="Pfam" id="PF01425">
    <property type="entry name" value="Amidase"/>
    <property type="match status" value="1"/>
</dbReference>
<dbReference type="AlphaFoldDB" id="A0A9X3S3T4"/>
<dbReference type="InterPro" id="IPR036928">
    <property type="entry name" value="AS_sf"/>
</dbReference>
<dbReference type="PANTHER" id="PTHR11895">
    <property type="entry name" value="TRANSAMIDASE"/>
    <property type="match status" value="1"/>
</dbReference>
<dbReference type="EMBL" id="JAPDOD010000040">
    <property type="protein sequence ID" value="MDA0164954.1"/>
    <property type="molecule type" value="Genomic_DNA"/>
</dbReference>
<evidence type="ECO:0000313" key="4">
    <source>
        <dbReference type="Proteomes" id="UP001149140"/>
    </source>
</evidence>
<comment type="similarity">
    <text evidence="1">Belongs to the amidase family.</text>
</comment>
<gene>
    <name evidence="3" type="ORF">OM076_32085</name>
</gene>
<evidence type="ECO:0000256" key="1">
    <source>
        <dbReference type="ARBA" id="ARBA00009199"/>
    </source>
</evidence>